<proteinExistence type="predicted"/>
<protein>
    <recommendedName>
        <fullName evidence="3">Transcriptional regulator, AbiEi antitoxin, Type IV TA system</fullName>
    </recommendedName>
</protein>
<dbReference type="Proteomes" id="UP000199004">
    <property type="component" value="Unassembled WGS sequence"/>
</dbReference>
<evidence type="ECO:0008006" key="3">
    <source>
        <dbReference type="Google" id="ProtNLM"/>
    </source>
</evidence>
<dbReference type="RefSeq" id="WP_091021720.1">
    <property type="nucleotide sequence ID" value="NZ_BKAE01000004.1"/>
</dbReference>
<dbReference type="EMBL" id="FNIC01000001">
    <property type="protein sequence ID" value="SDM64714.1"/>
    <property type="molecule type" value="Genomic_DNA"/>
</dbReference>
<keyword evidence="2" id="KW-1185">Reference proteome</keyword>
<sequence length="317" mass="35095">MTSYDDAPTLLPLDRPFTTQDAREAGVKDKLLYALTQTGYLRRLVAGVYVADAVPDSIELRCDALALVVPGDCVMTDRTAAWLHGAPNAMAPNEHLAVPPVSCFRPSDHGRLRNELTVSGEREMLERDLMVVHGIVVTTPLRTALDLGRLQPTDDLRLAGMDAMLALGVDHQELLSEIERFKRRRGVVGLRGLAPQADGGSQSFGESASRRRWNAAGLPRPTTQIPVIVDGVVVFILDFGLEDLLLAAEYDGEQWHSSPGQVAHDTERRAWLSSERGWMVEVLRRNNVFGHHQDAEQRLRAAYDIARASLGARRYFV</sequence>
<accession>A0A1G9UXL3</accession>
<dbReference type="OrthoDB" id="5517693at2"/>
<dbReference type="Gene3D" id="3.40.960.10">
    <property type="entry name" value="VSR Endonuclease"/>
    <property type="match status" value="1"/>
</dbReference>
<evidence type="ECO:0000313" key="1">
    <source>
        <dbReference type="EMBL" id="SDM64714.1"/>
    </source>
</evidence>
<dbReference type="STRING" id="1005944.SAMN05192576_0585"/>
<dbReference type="AlphaFoldDB" id="A0A1G9UXL3"/>
<gene>
    <name evidence="1" type="ORF">SAMN05192576_0585</name>
</gene>
<name>A0A1G9UXL3_9ACTN</name>
<organism evidence="1 2">
    <name type="scientific">Nocardioides szechwanensis</name>
    <dbReference type="NCBI Taxonomy" id="1005944"/>
    <lineage>
        <taxon>Bacteria</taxon>
        <taxon>Bacillati</taxon>
        <taxon>Actinomycetota</taxon>
        <taxon>Actinomycetes</taxon>
        <taxon>Propionibacteriales</taxon>
        <taxon>Nocardioidaceae</taxon>
        <taxon>Nocardioides</taxon>
    </lineage>
</organism>
<reference evidence="1 2" key="1">
    <citation type="submission" date="2016-10" db="EMBL/GenBank/DDBJ databases">
        <authorList>
            <person name="de Groot N.N."/>
        </authorList>
    </citation>
    <scope>NUCLEOTIDE SEQUENCE [LARGE SCALE GENOMIC DNA]</scope>
    <source>
        <strain evidence="1 2">CGMCC 1.11147</strain>
    </source>
</reference>
<evidence type="ECO:0000313" key="2">
    <source>
        <dbReference type="Proteomes" id="UP000199004"/>
    </source>
</evidence>